<feature type="transmembrane region" description="Helical" evidence="8">
    <location>
        <begin position="520"/>
        <end position="543"/>
    </location>
</feature>
<feature type="transmembrane region" description="Helical" evidence="8">
    <location>
        <begin position="7"/>
        <end position="30"/>
    </location>
</feature>
<evidence type="ECO:0000256" key="7">
    <source>
        <dbReference type="ARBA" id="ARBA00023136"/>
    </source>
</evidence>
<dbReference type="Proteomes" id="UP000824250">
    <property type="component" value="Unassembled WGS sequence"/>
</dbReference>
<keyword evidence="3" id="KW-0328">Glycosyltransferase</keyword>
<evidence type="ECO:0000313" key="9">
    <source>
        <dbReference type="EMBL" id="HIR06498.1"/>
    </source>
</evidence>
<protein>
    <submittedName>
        <fullName evidence="9">Uncharacterized protein</fullName>
    </submittedName>
</protein>
<evidence type="ECO:0000256" key="8">
    <source>
        <dbReference type="SAM" id="Phobius"/>
    </source>
</evidence>
<dbReference type="GO" id="GO:0005886">
    <property type="term" value="C:plasma membrane"/>
    <property type="evidence" value="ECO:0007669"/>
    <property type="project" value="UniProtKB-SubCell"/>
</dbReference>
<keyword evidence="5 8" id="KW-0812">Transmembrane</keyword>
<dbReference type="GO" id="GO:0016763">
    <property type="term" value="F:pentosyltransferase activity"/>
    <property type="evidence" value="ECO:0007669"/>
    <property type="project" value="TreeGrafter"/>
</dbReference>
<evidence type="ECO:0000256" key="5">
    <source>
        <dbReference type="ARBA" id="ARBA00022692"/>
    </source>
</evidence>
<keyword evidence="6 8" id="KW-1133">Transmembrane helix</keyword>
<dbReference type="PANTHER" id="PTHR33908">
    <property type="entry name" value="MANNOSYLTRANSFERASE YKCB-RELATED"/>
    <property type="match status" value="1"/>
</dbReference>
<reference evidence="9" key="1">
    <citation type="submission" date="2020-10" db="EMBL/GenBank/DDBJ databases">
        <authorList>
            <person name="Gilroy R."/>
        </authorList>
    </citation>
    <scope>NUCLEOTIDE SEQUENCE</scope>
    <source>
        <strain evidence="9">CHK180-2868</strain>
    </source>
</reference>
<comment type="caution">
    <text evidence="9">The sequence shown here is derived from an EMBL/GenBank/DDBJ whole genome shotgun (WGS) entry which is preliminary data.</text>
</comment>
<organism evidence="9 10">
    <name type="scientific">Candidatus Copromonas faecavium</name>
    <name type="common">nom. illeg.</name>
    <dbReference type="NCBI Taxonomy" id="2840740"/>
    <lineage>
        <taxon>Bacteria</taxon>
        <taxon>Bacillati</taxon>
        <taxon>Bacillota</taxon>
        <taxon>Clostridia</taxon>
        <taxon>Lachnospirales</taxon>
        <taxon>Lachnospiraceae</taxon>
        <taxon>Candidatus Copromonas (nom. illeg.)</taxon>
    </lineage>
</organism>
<evidence type="ECO:0000256" key="2">
    <source>
        <dbReference type="ARBA" id="ARBA00022475"/>
    </source>
</evidence>
<feature type="transmembrane region" description="Helical" evidence="8">
    <location>
        <begin position="330"/>
        <end position="347"/>
    </location>
</feature>
<feature type="transmembrane region" description="Helical" evidence="8">
    <location>
        <begin position="152"/>
        <end position="170"/>
    </location>
</feature>
<dbReference type="InterPro" id="IPR050297">
    <property type="entry name" value="LipidA_mod_glycosyltrf_83"/>
</dbReference>
<feature type="transmembrane region" description="Helical" evidence="8">
    <location>
        <begin position="409"/>
        <end position="435"/>
    </location>
</feature>
<feature type="transmembrane region" description="Helical" evidence="8">
    <location>
        <begin position="488"/>
        <end position="508"/>
    </location>
</feature>
<dbReference type="GO" id="GO:0009103">
    <property type="term" value="P:lipopolysaccharide biosynthetic process"/>
    <property type="evidence" value="ECO:0007669"/>
    <property type="project" value="UniProtKB-ARBA"/>
</dbReference>
<keyword evidence="7 8" id="KW-0472">Membrane</keyword>
<name>A0A9D1A681_9FIRM</name>
<feature type="transmembrane region" description="Helical" evidence="8">
    <location>
        <begin position="42"/>
        <end position="59"/>
    </location>
</feature>
<feature type="transmembrane region" description="Helical" evidence="8">
    <location>
        <begin position="66"/>
        <end position="84"/>
    </location>
</feature>
<comment type="subcellular location">
    <subcellularLocation>
        <location evidence="1">Cell membrane</location>
        <topology evidence="1">Multi-pass membrane protein</topology>
    </subcellularLocation>
</comment>
<reference evidence="9" key="2">
    <citation type="journal article" date="2021" name="PeerJ">
        <title>Extensive microbial diversity within the chicken gut microbiome revealed by metagenomics and culture.</title>
        <authorList>
            <person name="Gilroy R."/>
            <person name="Ravi A."/>
            <person name="Getino M."/>
            <person name="Pursley I."/>
            <person name="Horton D.L."/>
            <person name="Alikhan N.F."/>
            <person name="Baker D."/>
            <person name="Gharbi K."/>
            <person name="Hall N."/>
            <person name="Watson M."/>
            <person name="Adriaenssens E.M."/>
            <person name="Foster-Nyarko E."/>
            <person name="Jarju S."/>
            <person name="Secka A."/>
            <person name="Antonio M."/>
            <person name="Oren A."/>
            <person name="Chaudhuri R.R."/>
            <person name="La Ragione R."/>
            <person name="Hildebrand F."/>
            <person name="Pallen M.J."/>
        </authorList>
    </citation>
    <scope>NUCLEOTIDE SEQUENCE</scope>
    <source>
        <strain evidence="9">CHK180-2868</strain>
    </source>
</reference>
<feature type="transmembrane region" description="Helical" evidence="8">
    <location>
        <begin position="305"/>
        <end position="324"/>
    </location>
</feature>
<dbReference type="AlphaFoldDB" id="A0A9D1A681"/>
<keyword evidence="2" id="KW-1003">Cell membrane</keyword>
<evidence type="ECO:0000256" key="3">
    <source>
        <dbReference type="ARBA" id="ARBA00022676"/>
    </source>
</evidence>
<evidence type="ECO:0000256" key="4">
    <source>
        <dbReference type="ARBA" id="ARBA00022679"/>
    </source>
</evidence>
<feature type="transmembrane region" description="Helical" evidence="8">
    <location>
        <begin position="90"/>
        <end position="110"/>
    </location>
</feature>
<keyword evidence="4" id="KW-0808">Transferase</keyword>
<dbReference type="PANTHER" id="PTHR33908:SF11">
    <property type="entry name" value="MEMBRANE PROTEIN"/>
    <property type="match status" value="1"/>
</dbReference>
<evidence type="ECO:0000313" key="10">
    <source>
        <dbReference type="Proteomes" id="UP000824250"/>
    </source>
</evidence>
<evidence type="ECO:0000256" key="6">
    <source>
        <dbReference type="ARBA" id="ARBA00022989"/>
    </source>
</evidence>
<evidence type="ECO:0000256" key="1">
    <source>
        <dbReference type="ARBA" id="ARBA00004651"/>
    </source>
</evidence>
<feature type="transmembrane region" description="Helical" evidence="8">
    <location>
        <begin position="275"/>
        <end position="293"/>
    </location>
</feature>
<dbReference type="EMBL" id="DVGC01000064">
    <property type="protein sequence ID" value="HIR06498.1"/>
    <property type="molecule type" value="Genomic_DNA"/>
</dbReference>
<feature type="transmembrane region" description="Helical" evidence="8">
    <location>
        <begin position="122"/>
        <end position="146"/>
    </location>
</feature>
<feature type="transmembrane region" description="Helical" evidence="8">
    <location>
        <begin position="580"/>
        <end position="598"/>
    </location>
</feature>
<feature type="transmembrane region" description="Helical" evidence="8">
    <location>
        <begin position="549"/>
        <end position="568"/>
    </location>
</feature>
<proteinExistence type="predicted"/>
<sequence>MKKREWAVLTFMAMAAVSALLIGIGKIYVIGIDGDRLREPETLGLLAETAVLFAAFFLELRLRKRLLWRAVLMGVTASVFLWIHQAFLPVLVSGLYLLVLAGFGRFLLEVMSRGKRLSSERLVSWLAEFTAGCGGMILLFCLMSLAGIGEIAYTRIAVLLIAALLEMRILRKKRETAGSTGIPETTGISRALEQEQPISMIVAALFALIFAMLLLQAGRINICIDYDSLHYSLRSEYILNNGNGIYENLGSVNVVYTYPKGLEILLFPLSGLPSHSFFLAFQFWMVGGILLVSGRITGLFVNRRLGVLCMAVLSCIPGIMNMAVSAKTDASTAFFQLVMIYFLLLYAKRQKSSFLVAAANAFMMTMVLKPTAVVFSTIAAGTAGLYLLAVRRLRFQIRGSLFPSALMMALMWVLVWLRTWLLTGLPVTSVFYSIWSRLGFSVRYPFRFDDLPSNGGALFSISGLKHILKRLFGVLAAPVGEDMAHVRIAWGTSFLVIFLLLLLVPLVVEMRKLREREKKPLFCLVCILLTNGAASLAALYLLWQVDGNYFMLLYALLSILAVIILGKIQNRFLARLIMKMLVPFALFNITVTAVSNWSGTLGLSPVSLAHGGFYDHRQEEKERLYHYGNREIWEILAEDPQNRVLIFGDQPELLSFPCNAQSYTDIEGSGGNYLLTASTEALVEFLIYADMDYVYLGSGYVKPGTEAWEHVVTMIKDGYLTEMTYENGNALGVFKKEPSSVSDPDAVIAEFSVNYWPGEQQ</sequence>
<feature type="transmembrane region" description="Helical" evidence="8">
    <location>
        <begin position="198"/>
        <end position="218"/>
    </location>
</feature>
<feature type="transmembrane region" description="Helical" evidence="8">
    <location>
        <begin position="367"/>
        <end position="389"/>
    </location>
</feature>
<accession>A0A9D1A681</accession>
<gene>
    <name evidence="9" type="ORF">IAB28_11140</name>
</gene>